<sequence>MKVFVYSDVHKQELIIPDKKPDAVLLLGDIDWRDVKRLSNHFTNSFSNPVPLIGVLGNHDVLDTFVNTNVIHVHGKTVELNGVVFAGFGGSPRYNNKHNSAQYEEWEAHEYIRDLKEVDVFLAHSNPAFQKSFDSTDSHRGFNSFKELLDKNNVKTFFHGHLHENKEYVYNDTKIVSTYGFREYEL</sequence>
<dbReference type="AlphaFoldDB" id="A0A9X6XYJ6"/>
<organism evidence="2 3">
    <name type="scientific">Bacillus cereus</name>
    <dbReference type="NCBI Taxonomy" id="1396"/>
    <lineage>
        <taxon>Bacteria</taxon>
        <taxon>Bacillati</taxon>
        <taxon>Bacillota</taxon>
        <taxon>Bacilli</taxon>
        <taxon>Bacillales</taxon>
        <taxon>Bacillaceae</taxon>
        <taxon>Bacillus</taxon>
        <taxon>Bacillus cereus group</taxon>
    </lineage>
</organism>
<dbReference type="InterPro" id="IPR029052">
    <property type="entry name" value="Metallo-depent_PP-like"/>
</dbReference>
<feature type="domain" description="Calcineurin-like phosphoesterase" evidence="1">
    <location>
        <begin position="1"/>
        <end position="164"/>
    </location>
</feature>
<dbReference type="GO" id="GO:0016787">
    <property type="term" value="F:hydrolase activity"/>
    <property type="evidence" value="ECO:0007669"/>
    <property type="project" value="InterPro"/>
</dbReference>
<proteinExistence type="predicted"/>
<evidence type="ECO:0000259" key="1">
    <source>
        <dbReference type="Pfam" id="PF00149"/>
    </source>
</evidence>
<name>A0A9X6XYJ6_BACCE</name>
<dbReference type="Gene3D" id="3.60.21.10">
    <property type="match status" value="1"/>
</dbReference>
<comment type="caution">
    <text evidence="2">The sequence shown here is derived from an EMBL/GenBank/DDBJ whole genome shotgun (WGS) entry which is preliminary data.</text>
</comment>
<dbReference type="SUPFAM" id="SSF56300">
    <property type="entry name" value="Metallo-dependent phosphatases"/>
    <property type="match status" value="1"/>
</dbReference>
<dbReference type="EMBL" id="NVMX01000024">
    <property type="protein sequence ID" value="PDZ97446.1"/>
    <property type="molecule type" value="Genomic_DNA"/>
</dbReference>
<evidence type="ECO:0000313" key="3">
    <source>
        <dbReference type="Proteomes" id="UP000219922"/>
    </source>
</evidence>
<gene>
    <name evidence="2" type="ORF">CON36_17665</name>
</gene>
<dbReference type="Pfam" id="PF00149">
    <property type="entry name" value="Metallophos"/>
    <property type="match status" value="1"/>
</dbReference>
<reference evidence="2 3" key="1">
    <citation type="submission" date="2017-09" db="EMBL/GenBank/DDBJ databases">
        <title>Large-scale bioinformatics analysis of Bacillus genomes uncovers conserved roles of natural products in bacterial physiology.</title>
        <authorList>
            <consortium name="Agbiome Team Llc"/>
            <person name="Bleich R.M."/>
            <person name="Grubbs K.J."/>
            <person name="Santa Maria K.C."/>
            <person name="Allen S.E."/>
            <person name="Farag S."/>
            <person name="Shank E.A."/>
            <person name="Bowers A."/>
        </authorList>
    </citation>
    <scope>NUCLEOTIDE SEQUENCE [LARGE SCALE GENOMIC DNA]</scope>
    <source>
        <strain evidence="2 3">AFS092789</strain>
    </source>
</reference>
<dbReference type="InterPro" id="IPR004843">
    <property type="entry name" value="Calcineurin-like_PHP"/>
</dbReference>
<protein>
    <recommendedName>
        <fullName evidence="1">Calcineurin-like phosphoesterase domain-containing protein</fullName>
    </recommendedName>
</protein>
<dbReference type="RefSeq" id="WP_098005675.1">
    <property type="nucleotide sequence ID" value="NZ_NVMX01000024.1"/>
</dbReference>
<accession>A0A9X6XYJ6</accession>
<dbReference type="Proteomes" id="UP000219922">
    <property type="component" value="Unassembled WGS sequence"/>
</dbReference>
<evidence type="ECO:0000313" key="2">
    <source>
        <dbReference type="EMBL" id="PDZ97446.1"/>
    </source>
</evidence>